<sequence length="602" mass="66358">MTLEKSAHGEDDNTPGHEHDKPSAHANDDGYADQSARRPKKTNPLILTYRAVRRWLSFTIFSSLTRRIVILNVVALAALVGAIINQTQWRSGLINAQVDSLRVQGEIIAGAIAASATVDSDVITLDPDKFLQLQGDAPLSTLSFFDPSLEFPINPERVAPLLRNLITPTGTRARIYDRNGLMILDSEDLYIQGEVLGTAPQAAQRESFFLIEWVNRFFRSLAAREFPRYQEYGSTEGTKYPEVASAMSGAAASIVRVDASDRLVVSVAVPVKRLRANVGVLLLSTQPGTIDIIVEKERWNVVRIFIIAATITTMVSLLLASTIAGPMRRLSAAAQRVRRSIKDREEIPDYTQRPDEIGHLSGSLREMTNALYNRIEAIESFAADVAHELKNPLTSLRSAVETLPLAKKDADRKRLASIIQHDVRRLDRLISDISNASRLDAELARETADKVDLLNLTETIISIQEDNAAKRQVKIELQNNLDGASCEIVGHDSRLAQVVTNLVDNAVSFSPEGATVTVQLAADGNWVELRVLDEGRGIRGDTNKVFQRFYTDRPDGESFGDHSGLGLSISKQIVDAHLGDINAHNRNDRSGAVFIVRLPRAE</sequence>
<dbReference type="Pfam" id="PF13755">
    <property type="entry name" value="Sensor_TM1"/>
    <property type="match status" value="1"/>
</dbReference>
<keyword evidence="16" id="KW-1185">Reference proteome</keyword>
<evidence type="ECO:0000256" key="9">
    <source>
        <dbReference type="ARBA" id="ARBA00023012"/>
    </source>
</evidence>
<dbReference type="SMART" id="SM00304">
    <property type="entry name" value="HAMP"/>
    <property type="match status" value="1"/>
</dbReference>
<name>A0A2R4M9M7_9HYPH</name>
<dbReference type="Pfam" id="PF02518">
    <property type="entry name" value="HATPase_c"/>
    <property type="match status" value="1"/>
</dbReference>
<dbReference type="PANTHER" id="PTHR45436:SF5">
    <property type="entry name" value="SENSOR HISTIDINE KINASE TRCS"/>
    <property type="match status" value="1"/>
</dbReference>
<dbReference type="CDD" id="cd06225">
    <property type="entry name" value="HAMP"/>
    <property type="match status" value="1"/>
</dbReference>
<gene>
    <name evidence="15" type="ORF">MXMO3_00010</name>
</gene>
<evidence type="ECO:0000259" key="14">
    <source>
        <dbReference type="PROSITE" id="PS50885"/>
    </source>
</evidence>
<keyword evidence="9" id="KW-0902">Two-component regulatory system</keyword>
<dbReference type="EC" id="2.7.13.3" evidence="3"/>
<evidence type="ECO:0000256" key="12">
    <source>
        <dbReference type="SAM" id="Phobius"/>
    </source>
</evidence>
<dbReference type="InterPro" id="IPR036890">
    <property type="entry name" value="HATPase_C_sf"/>
</dbReference>
<dbReference type="PROSITE" id="PS50109">
    <property type="entry name" value="HIS_KIN"/>
    <property type="match status" value="1"/>
</dbReference>
<dbReference type="InterPro" id="IPR003660">
    <property type="entry name" value="HAMP_dom"/>
</dbReference>
<dbReference type="InterPro" id="IPR050428">
    <property type="entry name" value="TCS_sensor_his_kinase"/>
</dbReference>
<dbReference type="KEGG" id="mmyr:MXMO3_00010"/>
<dbReference type="Gene3D" id="1.10.287.130">
    <property type="match status" value="1"/>
</dbReference>
<dbReference type="InterPro" id="IPR003661">
    <property type="entry name" value="HisK_dim/P_dom"/>
</dbReference>
<dbReference type="GO" id="GO:0016020">
    <property type="term" value="C:membrane"/>
    <property type="evidence" value="ECO:0007669"/>
    <property type="project" value="UniProtKB-SubCell"/>
</dbReference>
<keyword evidence="6 12" id="KW-0812">Transmembrane</keyword>
<organism evidence="15 16">
    <name type="scientific">Maritalea myrionectae</name>
    <dbReference type="NCBI Taxonomy" id="454601"/>
    <lineage>
        <taxon>Bacteria</taxon>
        <taxon>Pseudomonadati</taxon>
        <taxon>Pseudomonadota</taxon>
        <taxon>Alphaproteobacteria</taxon>
        <taxon>Hyphomicrobiales</taxon>
        <taxon>Devosiaceae</taxon>
        <taxon>Maritalea</taxon>
    </lineage>
</organism>
<accession>A0A2R4M9M7</accession>
<dbReference type="SMART" id="SM00388">
    <property type="entry name" value="HisKA"/>
    <property type="match status" value="1"/>
</dbReference>
<dbReference type="InterPro" id="IPR036097">
    <property type="entry name" value="HisK_dim/P_sf"/>
</dbReference>
<protein>
    <recommendedName>
        <fullName evidence="3">histidine kinase</fullName>
        <ecNumber evidence="3">2.7.13.3</ecNumber>
    </recommendedName>
</protein>
<dbReference type="EMBL" id="CP021330">
    <property type="protein sequence ID" value="AVX02559.1"/>
    <property type="molecule type" value="Genomic_DNA"/>
</dbReference>
<proteinExistence type="predicted"/>
<dbReference type="Pfam" id="PF00672">
    <property type="entry name" value="HAMP"/>
    <property type="match status" value="1"/>
</dbReference>
<evidence type="ECO:0000256" key="4">
    <source>
        <dbReference type="ARBA" id="ARBA00022553"/>
    </source>
</evidence>
<dbReference type="InterPro" id="IPR025908">
    <property type="entry name" value="Sensor_TM1"/>
</dbReference>
<evidence type="ECO:0000313" key="16">
    <source>
        <dbReference type="Proteomes" id="UP000258927"/>
    </source>
</evidence>
<dbReference type="PRINTS" id="PR00344">
    <property type="entry name" value="BCTRLSENSOR"/>
</dbReference>
<dbReference type="RefSeq" id="WP_245985772.1">
    <property type="nucleotide sequence ID" value="NZ_CP021330.1"/>
</dbReference>
<keyword evidence="10 12" id="KW-0472">Membrane</keyword>
<evidence type="ECO:0000256" key="7">
    <source>
        <dbReference type="ARBA" id="ARBA00022777"/>
    </source>
</evidence>
<evidence type="ECO:0000256" key="10">
    <source>
        <dbReference type="ARBA" id="ARBA00023136"/>
    </source>
</evidence>
<comment type="subcellular location">
    <subcellularLocation>
        <location evidence="2">Membrane</location>
    </subcellularLocation>
</comment>
<feature type="transmembrane region" description="Helical" evidence="12">
    <location>
        <begin position="64"/>
        <end position="84"/>
    </location>
</feature>
<dbReference type="CDD" id="cd00082">
    <property type="entry name" value="HisKA"/>
    <property type="match status" value="1"/>
</dbReference>
<keyword evidence="8 12" id="KW-1133">Transmembrane helix</keyword>
<dbReference type="GO" id="GO:0000155">
    <property type="term" value="F:phosphorelay sensor kinase activity"/>
    <property type="evidence" value="ECO:0007669"/>
    <property type="project" value="InterPro"/>
</dbReference>
<dbReference type="Gene3D" id="6.10.340.10">
    <property type="match status" value="1"/>
</dbReference>
<dbReference type="Gene3D" id="3.30.565.10">
    <property type="entry name" value="Histidine kinase-like ATPase, C-terminal domain"/>
    <property type="match status" value="1"/>
</dbReference>
<dbReference type="STRING" id="1122213.GCA_000423365_02739"/>
<dbReference type="Proteomes" id="UP000258927">
    <property type="component" value="Chromosome"/>
</dbReference>
<dbReference type="PROSITE" id="PS50885">
    <property type="entry name" value="HAMP"/>
    <property type="match status" value="1"/>
</dbReference>
<evidence type="ECO:0000256" key="1">
    <source>
        <dbReference type="ARBA" id="ARBA00000085"/>
    </source>
</evidence>
<evidence type="ECO:0000313" key="15">
    <source>
        <dbReference type="EMBL" id="AVX02559.1"/>
    </source>
</evidence>
<dbReference type="InterPro" id="IPR004358">
    <property type="entry name" value="Sig_transdc_His_kin-like_C"/>
</dbReference>
<dbReference type="PANTHER" id="PTHR45436">
    <property type="entry name" value="SENSOR HISTIDINE KINASE YKOH"/>
    <property type="match status" value="1"/>
</dbReference>
<reference evidence="15 16" key="1">
    <citation type="submission" date="2017-05" db="EMBL/GenBank/DDBJ databases">
        <title>Genome Analysis of Maritalea myrionectae HL2708#5.</title>
        <authorList>
            <consortium name="Cotde Inc.-PKNU"/>
            <person name="Jang D."/>
            <person name="Oh H.-M."/>
        </authorList>
    </citation>
    <scope>NUCLEOTIDE SEQUENCE [LARGE SCALE GENOMIC DNA]</scope>
    <source>
        <strain evidence="15 16">HL2708#5</strain>
    </source>
</reference>
<dbReference type="Pfam" id="PF13756">
    <property type="entry name" value="Stimulus_sens_1"/>
    <property type="match status" value="1"/>
</dbReference>
<keyword evidence="4" id="KW-0597">Phosphoprotein</keyword>
<dbReference type="InterPro" id="IPR025919">
    <property type="entry name" value="Stimulus_sens_dom"/>
</dbReference>
<evidence type="ECO:0000256" key="8">
    <source>
        <dbReference type="ARBA" id="ARBA00022989"/>
    </source>
</evidence>
<feature type="region of interest" description="Disordered" evidence="11">
    <location>
        <begin position="1"/>
        <end position="38"/>
    </location>
</feature>
<dbReference type="Pfam" id="PF00512">
    <property type="entry name" value="HisKA"/>
    <property type="match status" value="1"/>
</dbReference>
<comment type="catalytic activity">
    <reaction evidence="1">
        <text>ATP + protein L-histidine = ADP + protein N-phospho-L-histidine.</text>
        <dbReference type="EC" id="2.7.13.3"/>
    </reaction>
</comment>
<dbReference type="InterPro" id="IPR005467">
    <property type="entry name" value="His_kinase_dom"/>
</dbReference>
<dbReference type="SUPFAM" id="SSF47384">
    <property type="entry name" value="Homodimeric domain of signal transducing histidine kinase"/>
    <property type="match status" value="1"/>
</dbReference>
<feature type="domain" description="Histidine kinase" evidence="13">
    <location>
        <begin position="384"/>
        <end position="602"/>
    </location>
</feature>
<dbReference type="InterPro" id="IPR003594">
    <property type="entry name" value="HATPase_dom"/>
</dbReference>
<evidence type="ECO:0000256" key="3">
    <source>
        <dbReference type="ARBA" id="ARBA00012438"/>
    </source>
</evidence>
<evidence type="ECO:0000256" key="2">
    <source>
        <dbReference type="ARBA" id="ARBA00004370"/>
    </source>
</evidence>
<evidence type="ECO:0000256" key="5">
    <source>
        <dbReference type="ARBA" id="ARBA00022679"/>
    </source>
</evidence>
<keyword evidence="5" id="KW-0808">Transferase</keyword>
<evidence type="ECO:0000259" key="13">
    <source>
        <dbReference type="PROSITE" id="PS50109"/>
    </source>
</evidence>
<keyword evidence="7 15" id="KW-0418">Kinase</keyword>
<evidence type="ECO:0000256" key="6">
    <source>
        <dbReference type="ARBA" id="ARBA00022692"/>
    </source>
</evidence>
<feature type="domain" description="HAMP" evidence="14">
    <location>
        <begin position="321"/>
        <end position="376"/>
    </location>
</feature>
<evidence type="ECO:0000256" key="11">
    <source>
        <dbReference type="SAM" id="MobiDB-lite"/>
    </source>
</evidence>
<feature type="transmembrane region" description="Helical" evidence="12">
    <location>
        <begin position="304"/>
        <end position="327"/>
    </location>
</feature>
<dbReference type="SMART" id="SM00387">
    <property type="entry name" value="HATPase_c"/>
    <property type="match status" value="1"/>
</dbReference>
<dbReference type="AlphaFoldDB" id="A0A2R4M9M7"/>
<dbReference type="SUPFAM" id="SSF55874">
    <property type="entry name" value="ATPase domain of HSP90 chaperone/DNA topoisomerase II/histidine kinase"/>
    <property type="match status" value="1"/>
</dbReference>
<feature type="compositionally biased region" description="Basic and acidic residues" evidence="11">
    <location>
        <begin position="1"/>
        <end position="28"/>
    </location>
</feature>